<evidence type="ECO:0000313" key="14">
    <source>
        <dbReference type="EMBL" id="PRQ20318.1"/>
    </source>
</evidence>
<evidence type="ECO:0000259" key="12">
    <source>
        <dbReference type="Pfam" id="PF23256"/>
    </source>
</evidence>
<feature type="transmembrane region" description="Helical" evidence="10">
    <location>
        <begin position="287"/>
        <end position="320"/>
    </location>
</feature>
<feature type="domain" description="Cation/H+ exchanger transmembrane" evidence="11">
    <location>
        <begin position="69"/>
        <end position="450"/>
    </location>
</feature>
<evidence type="ECO:0000256" key="1">
    <source>
        <dbReference type="ARBA" id="ARBA00004141"/>
    </source>
</evidence>
<dbReference type="Gene3D" id="3.40.50.12370">
    <property type="match status" value="1"/>
</dbReference>
<dbReference type="GO" id="GO:0015297">
    <property type="term" value="F:antiporter activity"/>
    <property type="evidence" value="ECO:0007669"/>
    <property type="project" value="InterPro"/>
</dbReference>
<accession>A0A2P6PEG8</accession>
<feature type="transmembrane region" description="Helical" evidence="10">
    <location>
        <begin position="251"/>
        <end position="275"/>
    </location>
</feature>
<comment type="caution">
    <text evidence="14">The sequence shown here is derived from an EMBL/GenBank/DDBJ whole genome shotgun (WGS) entry which is preliminary data.</text>
</comment>
<dbReference type="GO" id="GO:1902600">
    <property type="term" value="P:proton transmembrane transport"/>
    <property type="evidence" value="ECO:0007669"/>
    <property type="project" value="InterPro"/>
</dbReference>
<proteinExistence type="inferred from homology"/>
<evidence type="ECO:0000256" key="5">
    <source>
        <dbReference type="ARBA" id="ARBA00022958"/>
    </source>
</evidence>
<keyword evidence="7" id="KW-0406">Ion transport</keyword>
<keyword evidence="8 10" id="KW-0472">Membrane</keyword>
<evidence type="ECO:0000256" key="9">
    <source>
        <dbReference type="ARBA" id="ARBA00038341"/>
    </source>
</evidence>
<protein>
    <submittedName>
        <fullName evidence="14">Putative cation/H+ exchanger, rossmann-like alpha/beta/alpha sandwich</fullName>
    </submittedName>
</protein>
<evidence type="ECO:0000256" key="8">
    <source>
        <dbReference type="ARBA" id="ARBA00023136"/>
    </source>
</evidence>
<dbReference type="STRING" id="74649.A0A2P6PEG8"/>
<dbReference type="Proteomes" id="UP000238479">
    <property type="component" value="Chromosome 7"/>
</dbReference>
<keyword evidence="5" id="KW-0630">Potassium</keyword>
<name>A0A2P6PEG8_ROSCH</name>
<dbReference type="EMBL" id="PDCK01000045">
    <property type="protein sequence ID" value="PRQ20318.1"/>
    <property type="molecule type" value="Genomic_DNA"/>
</dbReference>
<keyword evidence="4 10" id="KW-0812">Transmembrane</keyword>
<dbReference type="Gene3D" id="1.20.1530.20">
    <property type="match status" value="1"/>
</dbReference>
<evidence type="ECO:0000256" key="2">
    <source>
        <dbReference type="ARBA" id="ARBA00022448"/>
    </source>
</evidence>
<feature type="domain" description="Cation/H(+) antiporter C-terminal" evidence="13">
    <location>
        <begin position="666"/>
        <end position="825"/>
    </location>
</feature>
<dbReference type="InterPro" id="IPR057291">
    <property type="entry name" value="CHX17_2nd"/>
</dbReference>
<dbReference type="GO" id="GO:0006885">
    <property type="term" value="P:regulation of pH"/>
    <property type="evidence" value="ECO:0007669"/>
    <property type="project" value="TreeGrafter"/>
</dbReference>
<feature type="transmembrane region" description="Helical" evidence="10">
    <location>
        <begin position="147"/>
        <end position="170"/>
    </location>
</feature>
<dbReference type="GO" id="GO:0006813">
    <property type="term" value="P:potassium ion transport"/>
    <property type="evidence" value="ECO:0007669"/>
    <property type="project" value="UniProtKB-KW"/>
</dbReference>
<keyword evidence="2" id="KW-0813">Transport</keyword>
<feature type="transmembrane region" description="Helical" evidence="10">
    <location>
        <begin position="335"/>
        <end position="355"/>
    </location>
</feature>
<dbReference type="AlphaFoldDB" id="A0A2P6PEG8"/>
<keyword evidence="6 10" id="KW-1133">Transmembrane helix</keyword>
<evidence type="ECO:0000256" key="3">
    <source>
        <dbReference type="ARBA" id="ARBA00022538"/>
    </source>
</evidence>
<comment type="subcellular location">
    <subcellularLocation>
        <location evidence="1">Membrane</location>
        <topology evidence="1">Multi-pass membrane protein</topology>
    </subcellularLocation>
</comment>
<dbReference type="PANTHER" id="PTHR32468">
    <property type="entry name" value="CATION/H + ANTIPORTER"/>
    <property type="match status" value="1"/>
</dbReference>
<feature type="transmembrane region" description="Helical" evidence="10">
    <location>
        <begin position="190"/>
        <end position="211"/>
    </location>
</feature>
<dbReference type="Pfam" id="PF23256">
    <property type="entry name" value="CHX17_2nd"/>
    <property type="match status" value="1"/>
</dbReference>
<evidence type="ECO:0000259" key="11">
    <source>
        <dbReference type="Pfam" id="PF00999"/>
    </source>
</evidence>
<feature type="transmembrane region" description="Helical" evidence="10">
    <location>
        <begin position="406"/>
        <end position="424"/>
    </location>
</feature>
<feature type="transmembrane region" description="Helical" evidence="10">
    <location>
        <begin position="53"/>
        <end position="74"/>
    </location>
</feature>
<dbReference type="OMA" id="KITSGCV"/>
<dbReference type="InterPro" id="IPR057290">
    <property type="entry name" value="CHX17_C"/>
</dbReference>
<feature type="transmembrane region" description="Helical" evidence="10">
    <location>
        <begin position="114"/>
        <end position="135"/>
    </location>
</feature>
<dbReference type="InterPro" id="IPR050794">
    <property type="entry name" value="CPA2_transporter"/>
</dbReference>
<reference evidence="14 15" key="1">
    <citation type="journal article" date="2018" name="Nat. Genet.">
        <title>The Rosa genome provides new insights in the design of modern roses.</title>
        <authorList>
            <person name="Bendahmane M."/>
        </authorList>
    </citation>
    <scope>NUCLEOTIDE SEQUENCE [LARGE SCALE GENOMIC DNA]</scope>
    <source>
        <strain evidence="15">cv. Old Blush</strain>
    </source>
</reference>
<dbReference type="PANTHER" id="PTHR32468:SF74">
    <property type="entry name" value="CATION_H(+) ANTIPORTER 21-RELATED"/>
    <property type="match status" value="1"/>
</dbReference>
<evidence type="ECO:0000256" key="4">
    <source>
        <dbReference type="ARBA" id="ARBA00022692"/>
    </source>
</evidence>
<dbReference type="GO" id="GO:0012505">
    <property type="term" value="C:endomembrane system"/>
    <property type="evidence" value="ECO:0007669"/>
    <property type="project" value="TreeGrafter"/>
</dbReference>
<evidence type="ECO:0000256" key="7">
    <source>
        <dbReference type="ARBA" id="ARBA00023065"/>
    </source>
</evidence>
<dbReference type="Pfam" id="PF23259">
    <property type="entry name" value="CHX17_C"/>
    <property type="match status" value="1"/>
</dbReference>
<feature type="domain" description="Cation/H(+) antiporter central" evidence="12">
    <location>
        <begin position="514"/>
        <end position="643"/>
    </location>
</feature>
<comment type="similarity">
    <text evidence="9">Belongs to the monovalent cation:proton antiporter 2 (CPA2) transporter (TC 2.A.37) family. CHX (TC 2.A.37.4) subfamily.</text>
</comment>
<dbReference type="InterPro" id="IPR006153">
    <property type="entry name" value="Cation/H_exchanger_TM"/>
</dbReference>
<keyword evidence="15" id="KW-1185">Reference proteome</keyword>
<feature type="transmembrane region" description="Helical" evidence="10">
    <location>
        <begin position="436"/>
        <end position="459"/>
    </location>
</feature>
<sequence>MTSMNSSMSESEMKKKGYTLQMDTNDNVTVCYFKNRIDTDGLWKAENPLLDSLHVLVIHLFLILFINHVLVFFLRPLRQPRIVADILAGVLLGPTAIGGHPIISKFALSFNNLLTLETVANLGLVYYMFLLGIELDFRPVIRTGKKALSIAVAGIVVSVPVGWSLHYYVLRNQKSKVLKEDEQERLWIQGPLFWGITLATTNFADLARILANLKLLHSDIGRLALSAAVISDLFSGFLFMLAMAFVSINWWSVGLTSAFIAIFVFLVRPALSWIFQCTTKKDSYNELHVCFILTWIVICGFITDACGAHSIVGAFVLGAIMPRELEIKSFLVERIGNFVSSIMMPLFYLVVGLRFNVDRILYAEKGKPNGTTEFDVMVAVALAFTAKIVGTSIAALINKITLRDSMVLGVLMNTKGLLALIILSSARDLKVLDQQMFAIMLVVVWGITVPVGPFLAFSYKSSKRSRLYKLKNIQSVGTDKDFRILACTHTLNNTSGMIELIEASNPLEQSPIHVFAVQLVELTGHASAMLIVHDACKSSKHRHEEEQSNSASNPFETYALQRENVSVQTLTVVSAYNTMHEDICTLAEDKNVNLVIIPFHKKSNIDDGTLEDSNPSFLGINKNVIENSPCSVCVFVDRGLAACRIFSNYNNDFDGSASAVRRHKIVMLFLGGTDDREALTYAWRMAGHSGIHLTVIRLTLPKTSTVDPTRLDDKDNFLEEMASTQRQNQFDDLCIDEFRLKTMNNSAIRLFEEQVSSWEEIHNILRSMEGAYALCIVGKGHGMTLSFKETSMDYDDDDYDELGALGEALVSSRFMTNTSILIIKQGAPLDERKVENKMGHVEEQFGHSIWQPAPKKTTDSVIQTDNL</sequence>
<dbReference type="InterPro" id="IPR038770">
    <property type="entry name" value="Na+/solute_symporter_sf"/>
</dbReference>
<dbReference type="GO" id="GO:0016020">
    <property type="term" value="C:membrane"/>
    <property type="evidence" value="ECO:0007669"/>
    <property type="project" value="UniProtKB-SubCell"/>
</dbReference>
<keyword evidence="3" id="KW-0633">Potassium transport</keyword>
<evidence type="ECO:0000256" key="6">
    <source>
        <dbReference type="ARBA" id="ARBA00022989"/>
    </source>
</evidence>
<evidence type="ECO:0000256" key="10">
    <source>
        <dbReference type="SAM" id="Phobius"/>
    </source>
</evidence>
<dbReference type="Pfam" id="PF00999">
    <property type="entry name" value="Na_H_Exchanger"/>
    <property type="match status" value="1"/>
</dbReference>
<gene>
    <name evidence="14" type="ORF">RchiOBHm_Chr7g0226891</name>
</gene>
<evidence type="ECO:0000259" key="13">
    <source>
        <dbReference type="Pfam" id="PF23259"/>
    </source>
</evidence>
<organism evidence="14 15">
    <name type="scientific">Rosa chinensis</name>
    <name type="common">China rose</name>
    <dbReference type="NCBI Taxonomy" id="74649"/>
    <lineage>
        <taxon>Eukaryota</taxon>
        <taxon>Viridiplantae</taxon>
        <taxon>Streptophyta</taxon>
        <taxon>Embryophyta</taxon>
        <taxon>Tracheophyta</taxon>
        <taxon>Spermatophyta</taxon>
        <taxon>Magnoliopsida</taxon>
        <taxon>eudicotyledons</taxon>
        <taxon>Gunneridae</taxon>
        <taxon>Pentapetalae</taxon>
        <taxon>rosids</taxon>
        <taxon>fabids</taxon>
        <taxon>Rosales</taxon>
        <taxon>Rosaceae</taxon>
        <taxon>Rosoideae</taxon>
        <taxon>Rosoideae incertae sedis</taxon>
        <taxon>Rosa</taxon>
    </lineage>
</organism>
<feature type="transmembrane region" description="Helical" evidence="10">
    <location>
        <begin position="223"/>
        <end position="245"/>
    </location>
</feature>
<feature type="transmembrane region" description="Helical" evidence="10">
    <location>
        <begin position="376"/>
        <end position="400"/>
    </location>
</feature>
<dbReference type="Gramene" id="PRQ20318">
    <property type="protein sequence ID" value="PRQ20318"/>
    <property type="gene ID" value="RchiOBHm_Chr7g0226891"/>
</dbReference>
<feature type="transmembrane region" description="Helical" evidence="10">
    <location>
        <begin position="86"/>
        <end position="108"/>
    </location>
</feature>
<evidence type="ECO:0000313" key="15">
    <source>
        <dbReference type="Proteomes" id="UP000238479"/>
    </source>
</evidence>